<evidence type="ECO:0000313" key="3">
    <source>
        <dbReference type="WBParaSite" id="scaffold570_cov184.g1333"/>
    </source>
</evidence>
<feature type="chain" id="PRO_5037089259" evidence="1">
    <location>
        <begin position="24"/>
        <end position="165"/>
    </location>
</feature>
<keyword evidence="2" id="KW-1185">Reference proteome</keyword>
<keyword evidence="1" id="KW-0732">Signal</keyword>
<feature type="signal peptide" evidence="1">
    <location>
        <begin position="1"/>
        <end position="23"/>
    </location>
</feature>
<dbReference type="Proteomes" id="UP000887561">
    <property type="component" value="Unplaced"/>
</dbReference>
<name>A0A915MUN4_MELJA</name>
<evidence type="ECO:0000313" key="2">
    <source>
        <dbReference type="Proteomes" id="UP000887561"/>
    </source>
</evidence>
<accession>A0A915MUN4</accession>
<reference evidence="3" key="1">
    <citation type="submission" date="2022-11" db="UniProtKB">
        <authorList>
            <consortium name="WormBaseParasite"/>
        </authorList>
    </citation>
    <scope>IDENTIFICATION</scope>
</reference>
<dbReference type="AlphaFoldDB" id="A0A915MUN4"/>
<protein>
    <submittedName>
        <fullName evidence="3">Uncharacterized protein</fullName>
    </submittedName>
</protein>
<dbReference type="WBParaSite" id="scaffold570_cov184.g1333">
    <property type="protein sequence ID" value="scaffold570_cov184.g1333"/>
    <property type="gene ID" value="scaffold570_cov184.g1333"/>
</dbReference>
<organism evidence="2 3">
    <name type="scientific">Meloidogyne javanica</name>
    <name type="common">Root-knot nematode worm</name>
    <dbReference type="NCBI Taxonomy" id="6303"/>
    <lineage>
        <taxon>Eukaryota</taxon>
        <taxon>Metazoa</taxon>
        <taxon>Ecdysozoa</taxon>
        <taxon>Nematoda</taxon>
        <taxon>Chromadorea</taxon>
        <taxon>Rhabditida</taxon>
        <taxon>Tylenchina</taxon>
        <taxon>Tylenchomorpha</taxon>
        <taxon>Tylenchoidea</taxon>
        <taxon>Meloidogynidae</taxon>
        <taxon>Meloidogyninae</taxon>
        <taxon>Meloidogyne</taxon>
        <taxon>Meloidogyne incognita group</taxon>
    </lineage>
</organism>
<evidence type="ECO:0000256" key="1">
    <source>
        <dbReference type="SAM" id="SignalP"/>
    </source>
</evidence>
<proteinExistence type="predicted"/>
<sequence>MNTILFFQLTILLFLFLEIFVDCVKPGDEQDHKEHQNVQLDKDKQNSKIQYKVIAKNESKKHKLEHSNPSKSHQKMANVGEKTNVMINFQNEFEYHHHVVDIDNYDQAYFYAKNEYENHFLDQVSAKLDKDIDDNEVDDNLVSVKQKELEDALGGDKQIKDSDVN</sequence>